<dbReference type="Proteomes" id="UP001199355">
    <property type="component" value="Unassembled WGS sequence"/>
</dbReference>
<dbReference type="EMBL" id="JAJEQF010000046">
    <property type="protein sequence ID" value="MCC2168783.1"/>
    <property type="molecule type" value="Genomic_DNA"/>
</dbReference>
<proteinExistence type="predicted"/>
<reference evidence="2 3" key="1">
    <citation type="submission" date="2021-10" db="EMBL/GenBank/DDBJ databases">
        <title>Anaerobic single-cell dispensing facilitates the cultivation of human gut bacteria.</title>
        <authorList>
            <person name="Afrizal A."/>
        </authorList>
    </citation>
    <scope>NUCLEOTIDE SEQUENCE [LARGE SCALE GENOMIC DNA]</scope>
    <source>
        <strain evidence="2 3">CLA-AA-H244</strain>
    </source>
</reference>
<dbReference type="RefSeq" id="WP_308728887.1">
    <property type="nucleotide sequence ID" value="NZ_JAJEQF010000046.1"/>
</dbReference>
<gene>
    <name evidence="2" type="ORF">LKD45_13995</name>
</gene>
<accession>A0AAE3DP56</accession>
<evidence type="ECO:0000313" key="2">
    <source>
        <dbReference type="EMBL" id="MCC2168783.1"/>
    </source>
</evidence>
<comment type="caution">
    <text evidence="2">The sequence shown here is derived from an EMBL/GenBank/DDBJ whole genome shotgun (WGS) entry which is preliminary data.</text>
</comment>
<feature type="region of interest" description="Disordered" evidence="1">
    <location>
        <begin position="32"/>
        <end position="79"/>
    </location>
</feature>
<feature type="compositionally biased region" description="Basic and acidic residues" evidence="1">
    <location>
        <begin position="57"/>
        <end position="79"/>
    </location>
</feature>
<evidence type="ECO:0000313" key="3">
    <source>
        <dbReference type="Proteomes" id="UP001199355"/>
    </source>
</evidence>
<keyword evidence="3" id="KW-1185">Reference proteome</keyword>
<protein>
    <submittedName>
        <fullName evidence="2">Uncharacterized protein</fullName>
    </submittedName>
</protein>
<organism evidence="2 3">
    <name type="scientific">Gallintestinimicrobium propionicum</name>
    <dbReference type="NCBI Taxonomy" id="2981770"/>
    <lineage>
        <taxon>Bacteria</taxon>
        <taxon>Bacillati</taxon>
        <taxon>Bacillota</taxon>
        <taxon>Clostridia</taxon>
        <taxon>Lachnospirales</taxon>
        <taxon>Lachnospiraceae</taxon>
        <taxon>Gallintestinimicrobium</taxon>
    </lineage>
</organism>
<dbReference type="AlphaFoldDB" id="A0AAE3DP56"/>
<evidence type="ECO:0000256" key="1">
    <source>
        <dbReference type="SAM" id="MobiDB-lite"/>
    </source>
</evidence>
<name>A0AAE3DP56_9FIRM</name>
<sequence length="79" mass="9184">MNERSYWDQFLKTGRVEDYLQYRNQIQERNALRNRAKSHESSSFTSSFRAKAQGQDGEQHAGSDQSARDRSEGRTDRGV</sequence>